<reference evidence="2" key="1">
    <citation type="journal article" date="2019" name="Plant Biotechnol. J.">
        <title>Genome sequencing of the Australian wild diploid species Gossypium australe highlights disease resistance and delayed gland morphogenesis.</title>
        <authorList>
            <person name="Cai Y."/>
            <person name="Cai X."/>
            <person name="Wang Q."/>
            <person name="Wang P."/>
            <person name="Zhang Y."/>
            <person name="Cai C."/>
            <person name="Xu Y."/>
            <person name="Wang K."/>
            <person name="Zhou Z."/>
            <person name="Wang C."/>
            <person name="Geng S."/>
            <person name="Li B."/>
            <person name="Dong Q."/>
            <person name="Hou Y."/>
            <person name="Wang H."/>
            <person name="Ai P."/>
            <person name="Liu Z."/>
            <person name="Yi F."/>
            <person name="Sun M."/>
            <person name="An G."/>
            <person name="Cheng J."/>
            <person name="Zhang Y."/>
            <person name="Shi Q."/>
            <person name="Xie Y."/>
            <person name="Shi X."/>
            <person name="Chang Y."/>
            <person name="Huang F."/>
            <person name="Chen Y."/>
            <person name="Hong S."/>
            <person name="Mi L."/>
            <person name="Sun Q."/>
            <person name="Zhang L."/>
            <person name="Zhou B."/>
            <person name="Peng R."/>
            <person name="Zhang X."/>
            <person name="Liu F."/>
        </authorList>
    </citation>
    <scope>NUCLEOTIDE SEQUENCE [LARGE SCALE GENOMIC DNA]</scope>
    <source>
        <strain evidence="2">cv. PA1801</strain>
    </source>
</reference>
<dbReference type="EMBL" id="SMMG02000001">
    <property type="protein sequence ID" value="KAA3487123.1"/>
    <property type="molecule type" value="Genomic_DNA"/>
</dbReference>
<dbReference type="Gene3D" id="3.10.10.10">
    <property type="entry name" value="HIV Type 1 Reverse Transcriptase, subunit A, domain 1"/>
    <property type="match status" value="1"/>
</dbReference>
<dbReference type="Proteomes" id="UP000325315">
    <property type="component" value="Unassembled WGS sequence"/>
</dbReference>
<comment type="caution">
    <text evidence="1">The sequence shown here is derived from an EMBL/GenBank/DDBJ whole genome shotgun (WGS) entry which is preliminary data.</text>
</comment>
<gene>
    <name evidence="1" type="ORF">EPI10_030973</name>
</gene>
<protein>
    <submittedName>
        <fullName evidence="1">Transposon Ty3-I Gag-Pol polyprotein</fullName>
    </submittedName>
</protein>
<dbReference type="InterPro" id="IPR043502">
    <property type="entry name" value="DNA/RNA_pol_sf"/>
</dbReference>
<accession>A0A5B6X073</accession>
<sequence length="131" mass="15751">MVLLFYLKYVYLEEQLIEVLKKFKKTIGWTLVDIRGISPSFCMHKIILEEGEKDRINWKRRLNPIMKEVVQKDVIKWLDTRIIYPVLESSWVNPVQCVQKKGGIIIVENEHNELFLKRTVTGWRICIEYRK</sequence>
<name>A0A5B6X073_9ROSI</name>
<evidence type="ECO:0000313" key="2">
    <source>
        <dbReference type="Proteomes" id="UP000325315"/>
    </source>
</evidence>
<dbReference type="AlphaFoldDB" id="A0A5B6X073"/>
<dbReference type="OrthoDB" id="1738562at2759"/>
<dbReference type="SUPFAM" id="SSF56672">
    <property type="entry name" value="DNA/RNA polymerases"/>
    <property type="match status" value="1"/>
</dbReference>
<keyword evidence="2" id="KW-1185">Reference proteome</keyword>
<proteinExistence type="predicted"/>
<organism evidence="1 2">
    <name type="scientific">Gossypium australe</name>
    <dbReference type="NCBI Taxonomy" id="47621"/>
    <lineage>
        <taxon>Eukaryota</taxon>
        <taxon>Viridiplantae</taxon>
        <taxon>Streptophyta</taxon>
        <taxon>Embryophyta</taxon>
        <taxon>Tracheophyta</taxon>
        <taxon>Spermatophyta</taxon>
        <taxon>Magnoliopsida</taxon>
        <taxon>eudicotyledons</taxon>
        <taxon>Gunneridae</taxon>
        <taxon>Pentapetalae</taxon>
        <taxon>rosids</taxon>
        <taxon>malvids</taxon>
        <taxon>Malvales</taxon>
        <taxon>Malvaceae</taxon>
        <taxon>Malvoideae</taxon>
        <taxon>Gossypium</taxon>
    </lineage>
</organism>
<evidence type="ECO:0000313" key="1">
    <source>
        <dbReference type="EMBL" id="KAA3487123.1"/>
    </source>
</evidence>